<dbReference type="InterPro" id="IPR023821">
    <property type="entry name" value="rSAM_TatD-assoc"/>
</dbReference>
<evidence type="ECO:0000256" key="4">
    <source>
        <dbReference type="ARBA" id="ARBA00023004"/>
    </source>
</evidence>
<evidence type="ECO:0000256" key="5">
    <source>
        <dbReference type="ARBA" id="ARBA00023014"/>
    </source>
</evidence>
<dbReference type="PANTHER" id="PTHR42836:SF1">
    <property type="entry name" value="7-CARBOXY-7-DEAZAGUANINE SYNTHASE"/>
    <property type="match status" value="1"/>
</dbReference>
<gene>
    <name evidence="7" type="ORF">H9910_03230</name>
</gene>
<dbReference type="GO" id="GO:0051539">
    <property type="term" value="F:4 iron, 4 sulfur cluster binding"/>
    <property type="evidence" value="ECO:0007669"/>
    <property type="project" value="UniProtKB-KW"/>
</dbReference>
<dbReference type="InterPro" id="IPR023822">
    <property type="entry name" value="rSAM_TatD-assoc_bac"/>
</dbReference>
<keyword evidence="5" id="KW-0411">Iron-sulfur</keyword>
<sequence>MADILYTYKNQVYVNLTNKCDCACTFCIRSHQESVGDSADTLWHKTDPTLEEVTAALDAFDFTGYEELVYCGYGEPTCALDILIQSAEYAKEKYGVKIRVNTNGLANLYYGRDVIPELAAVVDCVSISLNAPTAEEYTAVTRPKFDHAFEGMLEFAAECAKKIPDVRFTVVDVLPEKDIEASRNLAESMGIGLRVRHYA</sequence>
<dbReference type="GO" id="GO:0046872">
    <property type="term" value="F:metal ion binding"/>
    <property type="evidence" value="ECO:0007669"/>
    <property type="project" value="UniProtKB-KW"/>
</dbReference>
<keyword evidence="1" id="KW-0004">4Fe-4S</keyword>
<dbReference type="Proteomes" id="UP000823909">
    <property type="component" value="Unassembled WGS sequence"/>
</dbReference>
<reference evidence="7" key="1">
    <citation type="journal article" date="2021" name="PeerJ">
        <title>Extensive microbial diversity within the chicken gut microbiome revealed by metagenomics and culture.</title>
        <authorList>
            <person name="Gilroy R."/>
            <person name="Ravi A."/>
            <person name="Getino M."/>
            <person name="Pursley I."/>
            <person name="Horton D.L."/>
            <person name="Alikhan N.F."/>
            <person name="Baker D."/>
            <person name="Gharbi K."/>
            <person name="Hall N."/>
            <person name="Watson M."/>
            <person name="Adriaenssens E.M."/>
            <person name="Foster-Nyarko E."/>
            <person name="Jarju S."/>
            <person name="Secka A."/>
            <person name="Antonio M."/>
            <person name="Oren A."/>
            <person name="Chaudhuri R.R."/>
            <person name="La Ragione R."/>
            <person name="Hildebrand F."/>
            <person name="Pallen M.J."/>
        </authorList>
    </citation>
    <scope>NUCLEOTIDE SEQUENCE</scope>
    <source>
        <strain evidence="7">ChiBcec15-3976</strain>
    </source>
</reference>
<dbReference type="SFLD" id="SFLDS00029">
    <property type="entry name" value="Radical_SAM"/>
    <property type="match status" value="1"/>
</dbReference>
<dbReference type="SFLD" id="SFLDG01111">
    <property type="entry name" value="Uncharacterised_Radical_SAM_Su"/>
    <property type="match status" value="1"/>
</dbReference>
<dbReference type="PROSITE" id="PS51918">
    <property type="entry name" value="RADICAL_SAM"/>
    <property type="match status" value="1"/>
</dbReference>
<keyword evidence="2" id="KW-0949">S-adenosyl-L-methionine</keyword>
<dbReference type="SUPFAM" id="SSF102114">
    <property type="entry name" value="Radical SAM enzymes"/>
    <property type="match status" value="1"/>
</dbReference>
<organism evidence="7 8">
    <name type="scientific">Candidatus Mediterraneibacter quadrami</name>
    <dbReference type="NCBI Taxonomy" id="2838684"/>
    <lineage>
        <taxon>Bacteria</taxon>
        <taxon>Bacillati</taxon>
        <taxon>Bacillota</taxon>
        <taxon>Clostridia</taxon>
        <taxon>Lachnospirales</taxon>
        <taxon>Lachnospiraceae</taxon>
        <taxon>Mediterraneibacter</taxon>
    </lineage>
</organism>
<accession>A0A9D2RDX4</accession>
<reference evidence="7" key="2">
    <citation type="submission" date="2021-04" db="EMBL/GenBank/DDBJ databases">
        <authorList>
            <person name="Gilroy R."/>
        </authorList>
    </citation>
    <scope>NUCLEOTIDE SEQUENCE</scope>
    <source>
        <strain evidence="7">ChiBcec15-3976</strain>
    </source>
</reference>
<evidence type="ECO:0000259" key="6">
    <source>
        <dbReference type="PROSITE" id="PS51918"/>
    </source>
</evidence>
<dbReference type="NCBIfam" id="TIGR04038">
    <property type="entry name" value="tatD_link_rSAM"/>
    <property type="match status" value="1"/>
</dbReference>
<comment type="caution">
    <text evidence="7">The sequence shown here is derived from an EMBL/GenBank/DDBJ whole genome shotgun (WGS) entry which is preliminary data.</text>
</comment>
<dbReference type="AlphaFoldDB" id="A0A9D2RDX4"/>
<dbReference type="Pfam" id="PF04055">
    <property type="entry name" value="Radical_SAM"/>
    <property type="match status" value="1"/>
</dbReference>
<dbReference type="InterPro" id="IPR007197">
    <property type="entry name" value="rSAM"/>
</dbReference>
<evidence type="ECO:0000313" key="8">
    <source>
        <dbReference type="Proteomes" id="UP000823909"/>
    </source>
</evidence>
<evidence type="ECO:0000256" key="1">
    <source>
        <dbReference type="ARBA" id="ARBA00022485"/>
    </source>
</evidence>
<evidence type="ECO:0000313" key="7">
    <source>
        <dbReference type="EMBL" id="HJD42010.1"/>
    </source>
</evidence>
<dbReference type="InterPro" id="IPR013785">
    <property type="entry name" value="Aldolase_TIM"/>
</dbReference>
<proteinExistence type="predicted"/>
<name>A0A9D2RDX4_9FIRM</name>
<keyword evidence="3" id="KW-0479">Metal-binding</keyword>
<dbReference type="PANTHER" id="PTHR42836">
    <property type="entry name" value="7-CARBOXY-7-DEAZAGUANINE SYNTHASE"/>
    <property type="match status" value="1"/>
</dbReference>
<evidence type="ECO:0000256" key="2">
    <source>
        <dbReference type="ARBA" id="ARBA00022691"/>
    </source>
</evidence>
<keyword evidence="4" id="KW-0408">Iron</keyword>
<evidence type="ECO:0000256" key="3">
    <source>
        <dbReference type="ARBA" id="ARBA00022723"/>
    </source>
</evidence>
<dbReference type="CDD" id="cd01335">
    <property type="entry name" value="Radical_SAM"/>
    <property type="match status" value="1"/>
</dbReference>
<protein>
    <submittedName>
        <fullName evidence="7">TIGR04100 family radical SAM protein</fullName>
    </submittedName>
</protein>
<dbReference type="InterPro" id="IPR058240">
    <property type="entry name" value="rSAM_sf"/>
</dbReference>
<dbReference type="Gene3D" id="3.20.20.70">
    <property type="entry name" value="Aldolase class I"/>
    <property type="match status" value="1"/>
</dbReference>
<dbReference type="EMBL" id="DWUU01000022">
    <property type="protein sequence ID" value="HJD42010.1"/>
    <property type="molecule type" value="Genomic_DNA"/>
</dbReference>
<dbReference type="GO" id="GO:0003824">
    <property type="term" value="F:catalytic activity"/>
    <property type="evidence" value="ECO:0007669"/>
    <property type="project" value="InterPro"/>
</dbReference>
<dbReference type="NCBIfam" id="TIGR04100">
    <property type="entry name" value="rSAM_pair_X"/>
    <property type="match status" value="1"/>
</dbReference>
<feature type="domain" description="Radical SAM core" evidence="6">
    <location>
        <begin position="6"/>
        <end position="199"/>
    </location>
</feature>